<dbReference type="EMBL" id="FORO01000010">
    <property type="protein sequence ID" value="SFI96234.1"/>
    <property type="molecule type" value="Genomic_DNA"/>
</dbReference>
<evidence type="ECO:0000313" key="2">
    <source>
        <dbReference type="EMBL" id="SFI96234.1"/>
    </source>
</evidence>
<protein>
    <submittedName>
        <fullName evidence="2">Uncharacterized protein</fullName>
    </submittedName>
</protein>
<proteinExistence type="predicted"/>
<feature type="compositionally biased region" description="Basic and acidic residues" evidence="1">
    <location>
        <begin position="35"/>
        <end position="50"/>
    </location>
</feature>
<accession>A0A1I3MGJ9</accession>
<gene>
    <name evidence="2" type="ORF">SAMN05443661_110146</name>
</gene>
<dbReference type="AlphaFoldDB" id="A0A1I3MGJ9"/>
<evidence type="ECO:0000313" key="3">
    <source>
        <dbReference type="Proteomes" id="UP000182829"/>
    </source>
</evidence>
<dbReference type="Proteomes" id="UP000182829">
    <property type="component" value="Unassembled WGS sequence"/>
</dbReference>
<reference evidence="2 3" key="1">
    <citation type="submission" date="2016-10" db="EMBL/GenBank/DDBJ databases">
        <authorList>
            <person name="de Groot N.N."/>
        </authorList>
    </citation>
    <scope>NUCLEOTIDE SEQUENCE [LARGE SCALE GENOMIC DNA]</scope>
    <source>
        <strain evidence="2 3">SP2</strain>
    </source>
</reference>
<organism evidence="2 3">
    <name type="scientific">Natronobacterium gregoryi</name>
    <dbReference type="NCBI Taxonomy" id="44930"/>
    <lineage>
        <taxon>Archaea</taxon>
        <taxon>Methanobacteriati</taxon>
        <taxon>Methanobacteriota</taxon>
        <taxon>Stenosarchaea group</taxon>
        <taxon>Halobacteria</taxon>
        <taxon>Halobacteriales</taxon>
        <taxon>Natrialbaceae</taxon>
        <taxon>Natronobacterium</taxon>
    </lineage>
</organism>
<feature type="region of interest" description="Disordered" evidence="1">
    <location>
        <begin position="30"/>
        <end position="122"/>
    </location>
</feature>
<feature type="compositionally biased region" description="Basic and acidic residues" evidence="1">
    <location>
        <begin position="113"/>
        <end position="122"/>
    </location>
</feature>
<name>A0A1I3MGJ9_9EURY</name>
<sequence length="122" mass="14055">MMFGIALFGMVVSFSAGYVVGQARSQSARRCGRARVAETPDKDPRHRTAESHIPFEGFANEKMERLLEQTSETPDEDPRRNRTEDYEDGYVPTRFREDGPIFDAQHVSKGKRRTPDWERGFE</sequence>
<evidence type="ECO:0000256" key="1">
    <source>
        <dbReference type="SAM" id="MobiDB-lite"/>
    </source>
</evidence>